<feature type="signal peptide" evidence="1">
    <location>
        <begin position="1"/>
        <end position="22"/>
    </location>
</feature>
<dbReference type="Pfam" id="PF12098">
    <property type="entry name" value="DUF3574"/>
    <property type="match status" value="1"/>
</dbReference>
<sequence length="135" mass="14632">MKRLSFPAILLLAGCAATPPAACPLPGMRSMLDIHLMFGLTRPDHSRVSEAEWDRFLAATITPAFPDGLSVLTAEGQWRDRRSDVIGREASRLVRIVTPPDAALAGKIEAIRAAYKAQFAQQSVGLVIERGCADF</sequence>
<dbReference type="EMBL" id="BAND01000038">
    <property type="protein sequence ID" value="GAJ28792.1"/>
    <property type="molecule type" value="Genomic_DNA"/>
</dbReference>
<dbReference type="Proteomes" id="UP000019760">
    <property type="component" value="Unassembled WGS sequence"/>
</dbReference>
<evidence type="ECO:0000313" key="2">
    <source>
        <dbReference type="EMBL" id="GAJ28792.1"/>
    </source>
</evidence>
<accession>A0A023D3T8</accession>
<dbReference type="InterPro" id="IPR021957">
    <property type="entry name" value="DUF3574"/>
</dbReference>
<name>A0A023D3T8_ACIMT</name>
<dbReference type="PROSITE" id="PS51257">
    <property type="entry name" value="PROKAR_LIPOPROTEIN"/>
    <property type="match status" value="1"/>
</dbReference>
<dbReference type="AlphaFoldDB" id="A0A023D3T8"/>
<evidence type="ECO:0008006" key="4">
    <source>
        <dbReference type="Google" id="ProtNLM"/>
    </source>
</evidence>
<proteinExistence type="predicted"/>
<protein>
    <recommendedName>
        <fullName evidence="4">Lipoprotein</fullName>
    </recommendedName>
</protein>
<keyword evidence="1" id="KW-0732">Signal</keyword>
<reference evidence="2 3" key="2">
    <citation type="journal article" date="2014" name="FEMS Microbiol. Lett.">
        <title>Draft genomic DNA sequence of the facultatively methylotrophic bacterium Acidomonas methanolica type strain MB58.</title>
        <authorList>
            <person name="Higashiura N."/>
            <person name="Hadano H."/>
            <person name="Hirakawa H."/>
            <person name="Matsutani M."/>
            <person name="Takabe S."/>
            <person name="Matsushita K."/>
            <person name="Azuma Y."/>
        </authorList>
    </citation>
    <scope>NUCLEOTIDE SEQUENCE [LARGE SCALE GENOMIC DNA]</scope>
    <source>
        <strain evidence="2 3">MB58</strain>
    </source>
</reference>
<comment type="caution">
    <text evidence="2">The sequence shown here is derived from an EMBL/GenBank/DDBJ whole genome shotgun (WGS) entry which is preliminary data.</text>
</comment>
<evidence type="ECO:0000313" key="3">
    <source>
        <dbReference type="Proteomes" id="UP000019760"/>
    </source>
</evidence>
<reference evidence="3" key="1">
    <citation type="journal article" date="2014" name="FEMS Microbiol. Lett.">
        <title>Draft Genomic DNA Sequence of the Facultatively Methylotrophic Bacterium Acidomonas methanolica type strain MB58.</title>
        <authorList>
            <person name="Higashiura N."/>
            <person name="Hadano H."/>
            <person name="Hirakawa H."/>
            <person name="Matsutani M."/>
            <person name="Takabe S."/>
            <person name="Matsushita K."/>
            <person name="Azuma Y."/>
        </authorList>
    </citation>
    <scope>NUCLEOTIDE SEQUENCE [LARGE SCALE GENOMIC DNA]</scope>
    <source>
        <strain evidence="3">MB58</strain>
    </source>
</reference>
<dbReference type="OrthoDB" id="794286at2"/>
<keyword evidence="3" id="KW-1185">Reference proteome</keyword>
<gene>
    <name evidence="2" type="ORF">Amme_038_041</name>
</gene>
<organism evidence="2 3">
    <name type="scientific">Acidomonas methanolica NBRC 104435</name>
    <dbReference type="NCBI Taxonomy" id="1231351"/>
    <lineage>
        <taxon>Bacteria</taxon>
        <taxon>Pseudomonadati</taxon>
        <taxon>Pseudomonadota</taxon>
        <taxon>Alphaproteobacteria</taxon>
        <taxon>Acetobacterales</taxon>
        <taxon>Acetobacteraceae</taxon>
        <taxon>Acidomonas</taxon>
    </lineage>
</organism>
<dbReference type="RefSeq" id="WP_042057773.1">
    <property type="nucleotide sequence ID" value="NZ_BAND01000038.1"/>
</dbReference>
<evidence type="ECO:0000256" key="1">
    <source>
        <dbReference type="SAM" id="SignalP"/>
    </source>
</evidence>
<feature type="chain" id="PRO_5030001347" description="Lipoprotein" evidence="1">
    <location>
        <begin position="23"/>
        <end position="135"/>
    </location>
</feature>